<dbReference type="InterPro" id="IPR013325">
    <property type="entry name" value="RNA_pol_sigma_r2"/>
</dbReference>
<dbReference type="SUPFAM" id="SSF88946">
    <property type="entry name" value="Sigma2 domain of RNA polymerase sigma factors"/>
    <property type="match status" value="1"/>
</dbReference>
<feature type="domain" description="RNA polymerase sigma-70 region 1.2" evidence="1">
    <location>
        <begin position="1"/>
        <end position="23"/>
    </location>
</feature>
<dbReference type="Pfam" id="PF00140">
    <property type="entry name" value="Sigma70_r1_2"/>
    <property type="match status" value="1"/>
</dbReference>
<name>A0ABT0TWU2_9GAMM</name>
<dbReference type="Gene3D" id="1.10.601.10">
    <property type="entry name" value="RNA Polymerase Primary Sigma Factor"/>
    <property type="match status" value="1"/>
</dbReference>
<gene>
    <name evidence="2" type="ORF">L7J86_00525</name>
</gene>
<sequence length="60" mass="7156">MKEMGTVKLLSKEEEINISKNMENNINNIKFRFSNFPIIILYILKQYNLVINNKKKLLIL</sequence>
<dbReference type="InterPro" id="IPR009042">
    <property type="entry name" value="RNA_pol_sigma70_r1_2"/>
</dbReference>
<proteinExistence type="predicted"/>
<keyword evidence="3" id="KW-1185">Reference proteome</keyword>
<reference evidence="2" key="1">
    <citation type="submission" date="2022-01" db="EMBL/GenBank/DDBJ databases">
        <title>Genome assemble of Metamasius hemipterus Nardonella endosymbiont.</title>
        <authorList>
            <person name="Palmieri L."/>
            <person name="Pavarini R."/>
            <person name="Sharma P."/>
        </authorList>
    </citation>
    <scope>NUCLEOTIDE SEQUENCE [LARGE SCALE GENOMIC DNA]</scope>
    <source>
        <strain evidence="2">NARMHE1</strain>
    </source>
</reference>
<evidence type="ECO:0000313" key="2">
    <source>
        <dbReference type="EMBL" id="MCM0158280.1"/>
    </source>
</evidence>
<dbReference type="EMBL" id="JAKMAI010000006">
    <property type="protein sequence ID" value="MCM0158280.1"/>
    <property type="molecule type" value="Genomic_DNA"/>
</dbReference>
<comment type="caution">
    <text evidence="2">The sequence shown here is derived from an EMBL/GenBank/DDBJ whole genome shotgun (WGS) entry which is preliminary data.</text>
</comment>
<evidence type="ECO:0000259" key="1">
    <source>
        <dbReference type="Pfam" id="PF00140"/>
    </source>
</evidence>
<evidence type="ECO:0000313" key="3">
    <source>
        <dbReference type="Proteomes" id="UP001203831"/>
    </source>
</evidence>
<accession>A0ABT0TWU2</accession>
<dbReference type="Proteomes" id="UP001203831">
    <property type="component" value="Unassembled WGS sequence"/>
</dbReference>
<protein>
    <recommendedName>
        <fullName evidence="1">RNA polymerase sigma-70 region 1.2 domain-containing protein</fullName>
    </recommendedName>
</protein>
<organism evidence="2 3">
    <name type="scientific">endosymbiont of Metamasius hemipterus</name>
    <dbReference type="NCBI Taxonomy" id="204627"/>
    <lineage>
        <taxon>Bacteria</taxon>
        <taxon>Pseudomonadati</taxon>
        <taxon>Pseudomonadota</taxon>
        <taxon>Gammaproteobacteria</taxon>
        <taxon>Candidatus Nardonella</taxon>
    </lineage>
</organism>